<gene>
    <name evidence="6" type="ORF">CEW87_07965</name>
</gene>
<protein>
    <recommendedName>
        <fullName evidence="1">diguanylate cyclase</fullName>
        <ecNumber evidence="1">2.7.7.65</ecNumber>
    </recommendedName>
</protein>
<feature type="compositionally biased region" description="Basic and acidic residues" evidence="3">
    <location>
        <begin position="9"/>
        <end position="19"/>
    </location>
</feature>
<feature type="transmembrane region" description="Helical" evidence="4">
    <location>
        <begin position="235"/>
        <end position="254"/>
    </location>
</feature>
<evidence type="ECO:0000256" key="3">
    <source>
        <dbReference type="SAM" id="MobiDB-lite"/>
    </source>
</evidence>
<dbReference type="Gene3D" id="3.30.70.270">
    <property type="match status" value="1"/>
</dbReference>
<feature type="region of interest" description="Disordered" evidence="3">
    <location>
        <begin position="1"/>
        <end position="21"/>
    </location>
</feature>
<evidence type="ECO:0000256" key="4">
    <source>
        <dbReference type="SAM" id="Phobius"/>
    </source>
</evidence>
<dbReference type="NCBIfam" id="TIGR00254">
    <property type="entry name" value="GGDEF"/>
    <property type="match status" value="1"/>
</dbReference>
<dbReference type="InterPro" id="IPR000160">
    <property type="entry name" value="GGDEF_dom"/>
</dbReference>
<dbReference type="Gene3D" id="2.60.40.2380">
    <property type="match status" value="1"/>
</dbReference>
<reference evidence="6 7" key="1">
    <citation type="submission" date="2017-06" db="EMBL/GenBank/DDBJ databases">
        <title>Azoarcus sp. TSNA42 complete genome sequence.</title>
        <authorList>
            <person name="Woo J.-H."/>
            <person name="Kim H.-S."/>
        </authorList>
    </citation>
    <scope>NUCLEOTIDE SEQUENCE [LARGE SCALE GENOMIC DNA]</scope>
    <source>
        <strain evidence="6 7">TSNA42</strain>
    </source>
</reference>
<keyword evidence="4" id="KW-0812">Transmembrane</keyword>
<dbReference type="Pfam" id="PF00990">
    <property type="entry name" value="GGDEF"/>
    <property type="match status" value="1"/>
</dbReference>
<proteinExistence type="predicted"/>
<dbReference type="EMBL" id="CP022188">
    <property type="protein sequence ID" value="AWI79307.1"/>
    <property type="molecule type" value="Genomic_DNA"/>
</dbReference>
<dbReference type="Pfam" id="PF07696">
    <property type="entry name" value="7TMR-DISMED2"/>
    <property type="match status" value="1"/>
</dbReference>
<comment type="catalytic activity">
    <reaction evidence="2">
        <text>2 GTP = 3',3'-c-di-GMP + 2 diphosphate</text>
        <dbReference type="Rhea" id="RHEA:24898"/>
        <dbReference type="ChEBI" id="CHEBI:33019"/>
        <dbReference type="ChEBI" id="CHEBI:37565"/>
        <dbReference type="ChEBI" id="CHEBI:58805"/>
        <dbReference type="EC" id="2.7.7.65"/>
    </reaction>
</comment>
<feature type="transmembrane region" description="Helical" evidence="4">
    <location>
        <begin position="416"/>
        <end position="437"/>
    </location>
</feature>
<evidence type="ECO:0000256" key="2">
    <source>
        <dbReference type="ARBA" id="ARBA00034247"/>
    </source>
</evidence>
<evidence type="ECO:0000313" key="6">
    <source>
        <dbReference type="EMBL" id="AWI79307.1"/>
    </source>
</evidence>
<dbReference type="PROSITE" id="PS50887">
    <property type="entry name" value="GGDEF"/>
    <property type="match status" value="1"/>
</dbReference>
<name>A0A2U8H014_9RHOO</name>
<feature type="transmembrane region" description="Helical" evidence="4">
    <location>
        <begin position="334"/>
        <end position="351"/>
    </location>
</feature>
<dbReference type="InterPro" id="IPR011622">
    <property type="entry name" value="7TMR_DISM_rcpt_extracell_dom2"/>
</dbReference>
<dbReference type="Pfam" id="PF07695">
    <property type="entry name" value="7TMR-DISM_7TM"/>
    <property type="match status" value="1"/>
</dbReference>
<dbReference type="InterPro" id="IPR029787">
    <property type="entry name" value="Nucleotide_cyclase"/>
</dbReference>
<dbReference type="InterPro" id="IPR043128">
    <property type="entry name" value="Rev_trsase/Diguanyl_cyclase"/>
</dbReference>
<dbReference type="FunFam" id="3.30.70.270:FF:000001">
    <property type="entry name" value="Diguanylate cyclase domain protein"/>
    <property type="match status" value="1"/>
</dbReference>
<feature type="transmembrane region" description="Helical" evidence="4">
    <location>
        <begin position="294"/>
        <end position="314"/>
    </location>
</feature>
<sequence length="625" mass="67248">MRQQGIDARIPETIHERPGPRAPEIPVRSMLKPGRIAIFVLFCLRRVRVAAMRSALASGLLWIALMSVSPAHAQGVALDSLTSEPLGRAGAVMLEHGGAFSAEEALELQRQGAFERPGVAVPKFGIGSQPVWFHLAVDNRGGHAVSRRLLAGASWIERLDVFIVRGGVPVSQWVAGDGDASRRHPLGSLGYAFDHDFEPGITEILLRAETADPLVLPVRLLSPDAATAAMRLQDYGYGMVYGFLLALIAYNAMLYAGLRDSSHLNYALYLATFILLNISYSGRGYEWLWPESVIFQQYVTLVLMVLFGCAGLRFASSFLELGRLHPQAERGVRVLMRIGLGAIALTVVMQSQAAAAVVAFVFVLAFSVLMVGLGVLSLRHGRRPASYFLAGAVVAMAGAAVTATSVWAGLPYSEAFFHAAELGMVLEGSLLALALAYRMRLVQAARTEAEHLSRIDPLTGLLNRRAFLGLAEGVWSTAVRKGRPLSIILIDLDHFKAINDTYGHETGDRALMAVAGALNRNCRRGDISARWGGEEFILLLPETSAEQARTMAIRLLSDIRAMSVADQVGAACLSASLGVVERRQHEVLEALIREADGCMYEAKRAGRGCVCGVSPAGGDAALAAD</sequence>
<dbReference type="SUPFAM" id="SSF55073">
    <property type="entry name" value="Nucleotide cyclase"/>
    <property type="match status" value="1"/>
</dbReference>
<keyword evidence="4" id="KW-1133">Transmembrane helix</keyword>
<dbReference type="EC" id="2.7.7.65" evidence="1"/>
<dbReference type="PANTHER" id="PTHR45138">
    <property type="entry name" value="REGULATORY COMPONENTS OF SENSORY TRANSDUCTION SYSTEM"/>
    <property type="match status" value="1"/>
</dbReference>
<dbReference type="GO" id="GO:0052621">
    <property type="term" value="F:diguanylate cyclase activity"/>
    <property type="evidence" value="ECO:0007669"/>
    <property type="project" value="UniProtKB-EC"/>
</dbReference>
<evidence type="ECO:0000259" key="5">
    <source>
        <dbReference type="PROSITE" id="PS50887"/>
    </source>
</evidence>
<feature type="transmembrane region" description="Helical" evidence="4">
    <location>
        <begin position="388"/>
        <end position="410"/>
    </location>
</feature>
<feature type="transmembrane region" description="Helical" evidence="4">
    <location>
        <begin position="357"/>
        <end position="376"/>
    </location>
</feature>
<evidence type="ECO:0000256" key="1">
    <source>
        <dbReference type="ARBA" id="ARBA00012528"/>
    </source>
</evidence>
<dbReference type="PANTHER" id="PTHR45138:SF9">
    <property type="entry name" value="DIGUANYLATE CYCLASE DGCM-RELATED"/>
    <property type="match status" value="1"/>
</dbReference>
<dbReference type="CDD" id="cd01949">
    <property type="entry name" value="GGDEF"/>
    <property type="match status" value="1"/>
</dbReference>
<dbReference type="InterPro" id="IPR011623">
    <property type="entry name" value="7TMR_DISM_rcpt_extracell_dom1"/>
</dbReference>
<dbReference type="SMART" id="SM00267">
    <property type="entry name" value="GGDEF"/>
    <property type="match status" value="1"/>
</dbReference>
<organism evidence="6 7">
    <name type="scientific">Parazoarcus communis</name>
    <dbReference type="NCBI Taxonomy" id="41977"/>
    <lineage>
        <taxon>Bacteria</taxon>
        <taxon>Pseudomonadati</taxon>
        <taxon>Pseudomonadota</taxon>
        <taxon>Betaproteobacteria</taxon>
        <taxon>Rhodocyclales</taxon>
        <taxon>Zoogloeaceae</taxon>
        <taxon>Parazoarcus</taxon>
    </lineage>
</organism>
<accession>A0A2U8H014</accession>
<feature type="transmembrane region" description="Helical" evidence="4">
    <location>
        <begin position="266"/>
        <end position="282"/>
    </location>
</feature>
<dbReference type="Proteomes" id="UP000244902">
    <property type="component" value="Chromosome"/>
</dbReference>
<evidence type="ECO:0000313" key="7">
    <source>
        <dbReference type="Proteomes" id="UP000244902"/>
    </source>
</evidence>
<feature type="domain" description="GGDEF" evidence="5">
    <location>
        <begin position="483"/>
        <end position="615"/>
    </location>
</feature>
<dbReference type="AlphaFoldDB" id="A0A2U8H014"/>
<keyword evidence="4" id="KW-0472">Membrane</keyword>
<dbReference type="InterPro" id="IPR050469">
    <property type="entry name" value="Diguanylate_Cyclase"/>
</dbReference>